<reference evidence="2 3" key="2">
    <citation type="journal article" date="2017" name="Nature">
        <title>The Apostasia genome and the evolution of orchids.</title>
        <authorList>
            <person name="Zhang G.Q."/>
            <person name="Liu K.W."/>
            <person name="Li Z."/>
            <person name="Lohaus R."/>
            <person name="Hsiao Y.Y."/>
            <person name="Niu S.C."/>
            <person name="Wang J.Y."/>
            <person name="Lin Y.C."/>
            <person name="Xu Q."/>
            <person name="Chen L.J."/>
            <person name="Yoshida K."/>
            <person name="Fujiwara S."/>
            <person name="Wang Z.W."/>
            <person name="Zhang Y.Q."/>
            <person name="Mitsuda N."/>
            <person name="Wang M."/>
            <person name="Liu G.H."/>
            <person name="Pecoraro L."/>
            <person name="Huang H.X."/>
            <person name="Xiao X.J."/>
            <person name="Lin M."/>
            <person name="Wu X.Y."/>
            <person name="Wu W.L."/>
            <person name="Chen Y.Y."/>
            <person name="Chang S.B."/>
            <person name="Sakamoto S."/>
            <person name="Ohme-Takagi M."/>
            <person name="Yagi M."/>
            <person name="Zeng S.J."/>
            <person name="Shen C.Y."/>
            <person name="Yeh C.M."/>
            <person name="Luo Y.B."/>
            <person name="Tsai W.C."/>
            <person name="Van de Peer Y."/>
            <person name="Liu Z.J."/>
        </authorList>
    </citation>
    <scope>NUCLEOTIDE SEQUENCE [LARGE SCALE GENOMIC DNA]</scope>
    <source>
        <tissue evidence="2">The whole plant</tissue>
    </source>
</reference>
<sequence>MQEAFIKLEQGRKTVMQYEAEFTALARYAYHLILTAEEKCYRFLQGLNRELRYPLVPLQIHEFSELVEWVD</sequence>
<dbReference type="EMBL" id="KZ502032">
    <property type="protein sequence ID" value="PKU84738.1"/>
    <property type="molecule type" value="Genomic_DNA"/>
</dbReference>
<gene>
    <name evidence="2" type="ORF">MA16_Dca008148</name>
</gene>
<feature type="domain" description="Retrotransposon gag" evidence="1">
    <location>
        <begin position="1"/>
        <end position="49"/>
    </location>
</feature>
<name>A0A2I0X9Z4_9ASPA</name>
<keyword evidence="3" id="KW-1185">Reference proteome</keyword>
<dbReference type="Proteomes" id="UP000233837">
    <property type="component" value="Unassembled WGS sequence"/>
</dbReference>
<reference evidence="2 3" key="1">
    <citation type="journal article" date="2016" name="Sci. Rep.">
        <title>The Dendrobium catenatum Lindl. genome sequence provides insights into polysaccharide synthase, floral development and adaptive evolution.</title>
        <authorList>
            <person name="Zhang G.Q."/>
            <person name="Xu Q."/>
            <person name="Bian C."/>
            <person name="Tsai W.C."/>
            <person name="Yeh C.M."/>
            <person name="Liu K.W."/>
            <person name="Yoshida K."/>
            <person name="Zhang L.S."/>
            <person name="Chang S.B."/>
            <person name="Chen F."/>
            <person name="Shi Y."/>
            <person name="Su Y.Y."/>
            <person name="Zhang Y.Q."/>
            <person name="Chen L.J."/>
            <person name="Yin Y."/>
            <person name="Lin M."/>
            <person name="Huang H."/>
            <person name="Deng H."/>
            <person name="Wang Z.W."/>
            <person name="Zhu S.L."/>
            <person name="Zhao X."/>
            <person name="Deng C."/>
            <person name="Niu S.C."/>
            <person name="Huang J."/>
            <person name="Wang M."/>
            <person name="Liu G.H."/>
            <person name="Yang H.J."/>
            <person name="Xiao X.J."/>
            <person name="Hsiao Y.Y."/>
            <person name="Wu W.L."/>
            <person name="Chen Y.Y."/>
            <person name="Mitsuda N."/>
            <person name="Ohme-Takagi M."/>
            <person name="Luo Y.B."/>
            <person name="Van de Peer Y."/>
            <person name="Liu Z.J."/>
        </authorList>
    </citation>
    <scope>NUCLEOTIDE SEQUENCE [LARGE SCALE GENOMIC DNA]</scope>
    <source>
        <tissue evidence="2">The whole plant</tissue>
    </source>
</reference>
<evidence type="ECO:0000259" key="1">
    <source>
        <dbReference type="Pfam" id="PF03732"/>
    </source>
</evidence>
<dbReference type="Pfam" id="PF03732">
    <property type="entry name" value="Retrotrans_gag"/>
    <property type="match status" value="1"/>
</dbReference>
<protein>
    <recommendedName>
        <fullName evidence="1">Retrotransposon gag domain-containing protein</fullName>
    </recommendedName>
</protein>
<dbReference type="InterPro" id="IPR005162">
    <property type="entry name" value="Retrotrans_gag_dom"/>
</dbReference>
<organism evidence="2 3">
    <name type="scientific">Dendrobium catenatum</name>
    <dbReference type="NCBI Taxonomy" id="906689"/>
    <lineage>
        <taxon>Eukaryota</taxon>
        <taxon>Viridiplantae</taxon>
        <taxon>Streptophyta</taxon>
        <taxon>Embryophyta</taxon>
        <taxon>Tracheophyta</taxon>
        <taxon>Spermatophyta</taxon>
        <taxon>Magnoliopsida</taxon>
        <taxon>Liliopsida</taxon>
        <taxon>Asparagales</taxon>
        <taxon>Orchidaceae</taxon>
        <taxon>Epidendroideae</taxon>
        <taxon>Malaxideae</taxon>
        <taxon>Dendrobiinae</taxon>
        <taxon>Dendrobium</taxon>
    </lineage>
</organism>
<proteinExistence type="predicted"/>
<evidence type="ECO:0000313" key="3">
    <source>
        <dbReference type="Proteomes" id="UP000233837"/>
    </source>
</evidence>
<evidence type="ECO:0000313" key="2">
    <source>
        <dbReference type="EMBL" id="PKU84738.1"/>
    </source>
</evidence>
<accession>A0A2I0X9Z4</accession>
<dbReference type="AlphaFoldDB" id="A0A2I0X9Z4"/>